<name>A0AA38M7Y1_9CUCU</name>
<dbReference type="PANTHER" id="PTHR43157">
    <property type="entry name" value="PHOSPHATIDYLINOSITOL-GLYCAN BIOSYNTHESIS CLASS F PROTEIN-RELATED"/>
    <property type="match status" value="1"/>
</dbReference>
<evidence type="ECO:0000256" key="1">
    <source>
        <dbReference type="ARBA" id="ARBA00023002"/>
    </source>
</evidence>
<evidence type="ECO:0000313" key="3">
    <source>
        <dbReference type="Proteomes" id="UP001168821"/>
    </source>
</evidence>
<dbReference type="GO" id="GO:0016491">
    <property type="term" value="F:oxidoreductase activity"/>
    <property type="evidence" value="ECO:0007669"/>
    <property type="project" value="UniProtKB-KW"/>
</dbReference>
<dbReference type="EMBL" id="JALNTZ010000007">
    <property type="protein sequence ID" value="KAJ3647060.1"/>
    <property type="molecule type" value="Genomic_DNA"/>
</dbReference>
<dbReference type="Proteomes" id="UP001168821">
    <property type="component" value="Unassembled WGS sequence"/>
</dbReference>
<gene>
    <name evidence="2" type="ORF">Zmor_024608</name>
</gene>
<reference evidence="2" key="1">
    <citation type="journal article" date="2023" name="G3 (Bethesda)">
        <title>Whole genome assemblies of Zophobas morio and Tenebrio molitor.</title>
        <authorList>
            <person name="Kaur S."/>
            <person name="Stinson S.A."/>
            <person name="diCenzo G.C."/>
        </authorList>
    </citation>
    <scope>NUCLEOTIDE SEQUENCE</scope>
    <source>
        <strain evidence="2">QUZm001</strain>
    </source>
</reference>
<comment type="caution">
    <text evidence="2">The sequence shown here is derived from an EMBL/GenBank/DDBJ whole genome shotgun (WGS) entry which is preliminary data.</text>
</comment>
<sequence length="322" mass="36006">MFGLIFLTLAISLYIYMRLSRGITRSASCLVGKTAIVTGANSGIGYQTVLNLASRGCRVIMADVADMTQSKEKIIEYTNNPNIVTKFVDLASLQSVRDFASDIVKSEEKLDILINNAGISISKENRTKDGLHPVMQINYFGPFLLTHLLLGDLLKKSAPSRIVSTSSSFAFLNTLSVKNLNFNDKRGLFIERFHSYANSKLALIIASDILAEKLKGTGVTCNTIHPGFVATPIMPKLYSLTENIFLNSITRLYWIFYAKNPWEGSQTLVHVAVSKKLEKVTGKYFWDCKPFFKPPAANNKQFCKEIWKATEELVNLKPEEKL</sequence>
<dbReference type="Pfam" id="PF00106">
    <property type="entry name" value="adh_short"/>
    <property type="match status" value="1"/>
</dbReference>
<dbReference type="InterPro" id="IPR002347">
    <property type="entry name" value="SDR_fam"/>
</dbReference>
<dbReference type="AlphaFoldDB" id="A0AA38M7Y1"/>
<evidence type="ECO:0008006" key="4">
    <source>
        <dbReference type="Google" id="ProtNLM"/>
    </source>
</evidence>
<organism evidence="2 3">
    <name type="scientific">Zophobas morio</name>
    <dbReference type="NCBI Taxonomy" id="2755281"/>
    <lineage>
        <taxon>Eukaryota</taxon>
        <taxon>Metazoa</taxon>
        <taxon>Ecdysozoa</taxon>
        <taxon>Arthropoda</taxon>
        <taxon>Hexapoda</taxon>
        <taxon>Insecta</taxon>
        <taxon>Pterygota</taxon>
        <taxon>Neoptera</taxon>
        <taxon>Endopterygota</taxon>
        <taxon>Coleoptera</taxon>
        <taxon>Polyphaga</taxon>
        <taxon>Cucujiformia</taxon>
        <taxon>Tenebrionidae</taxon>
        <taxon>Zophobas</taxon>
    </lineage>
</organism>
<dbReference type="PRINTS" id="PR00081">
    <property type="entry name" value="GDHRDH"/>
</dbReference>
<keyword evidence="1" id="KW-0560">Oxidoreductase</keyword>
<dbReference type="PANTHER" id="PTHR43157:SF31">
    <property type="entry name" value="PHOSPHATIDYLINOSITOL-GLYCAN BIOSYNTHESIS CLASS F PROTEIN"/>
    <property type="match status" value="1"/>
</dbReference>
<dbReference type="InterPro" id="IPR036291">
    <property type="entry name" value="NAD(P)-bd_dom_sf"/>
</dbReference>
<accession>A0AA38M7Y1</accession>
<keyword evidence="3" id="KW-1185">Reference proteome</keyword>
<proteinExistence type="predicted"/>
<evidence type="ECO:0000313" key="2">
    <source>
        <dbReference type="EMBL" id="KAJ3647060.1"/>
    </source>
</evidence>
<protein>
    <recommendedName>
        <fullName evidence="4">Retinol dehydrogenase 11</fullName>
    </recommendedName>
</protein>
<dbReference type="Gene3D" id="3.40.50.720">
    <property type="entry name" value="NAD(P)-binding Rossmann-like Domain"/>
    <property type="match status" value="1"/>
</dbReference>
<dbReference type="SUPFAM" id="SSF51735">
    <property type="entry name" value="NAD(P)-binding Rossmann-fold domains"/>
    <property type="match status" value="1"/>
</dbReference>